<evidence type="ECO:0000313" key="3">
    <source>
        <dbReference type="EMBL" id="ADV67329.1"/>
    </source>
</evidence>
<feature type="domain" description="MurNAc-LAA" evidence="2">
    <location>
        <begin position="56"/>
        <end position="208"/>
    </location>
</feature>
<dbReference type="EMBL" id="CP002454">
    <property type="protein sequence ID" value="ADV67329.1"/>
    <property type="molecule type" value="Genomic_DNA"/>
</dbReference>
<dbReference type="SMART" id="SM00646">
    <property type="entry name" value="Ami_3"/>
    <property type="match status" value="1"/>
</dbReference>
<dbReference type="AlphaFoldDB" id="E8U8E0"/>
<dbReference type="SUPFAM" id="SSF53187">
    <property type="entry name" value="Zn-dependent exopeptidases"/>
    <property type="match status" value="1"/>
</dbReference>
<proteinExistence type="predicted"/>
<organism evidence="3 4">
    <name type="scientific">Deinococcus maricopensis (strain DSM 21211 / LMG 22137 / NRRL B-23946 / LB-34)</name>
    <dbReference type="NCBI Taxonomy" id="709986"/>
    <lineage>
        <taxon>Bacteria</taxon>
        <taxon>Thermotogati</taxon>
        <taxon>Deinococcota</taxon>
        <taxon>Deinococci</taxon>
        <taxon>Deinococcales</taxon>
        <taxon>Deinococcaceae</taxon>
        <taxon>Deinococcus</taxon>
    </lineage>
</organism>
<dbReference type="GO" id="GO:0008745">
    <property type="term" value="F:N-acetylmuramoyl-L-alanine amidase activity"/>
    <property type="evidence" value="ECO:0007669"/>
    <property type="project" value="InterPro"/>
</dbReference>
<evidence type="ECO:0000256" key="1">
    <source>
        <dbReference type="ARBA" id="ARBA00022801"/>
    </source>
</evidence>
<dbReference type="PANTHER" id="PTHR30404">
    <property type="entry name" value="N-ACETYLMURAMOYL-L-ALANINE AMIDASE"/>
    <property type="match status" value="1"/>
</dbReference>
<name>E8U8E0_DEIML</name>
<gene>
    <name evidence="3" type="ordered locus">Deima_1680</name>
</gene>
<dbReference type="InterPro" id="IPR002508">
    <property type="entry name" value="MurNAc-LAA_cat"/>
</dbReference>
<dbReference type="CDD" id="cd02696">
    <property type="entry name" value="MurNAc-LAA"/>
    <property type="match status" value="1"/>
</dbReference>
<dbReference type="GO" id="GO:0030288">
    <property type="term" value="C:outer membrane-bounded periplasmic space"/>
    <property type="evidence" value="ECO:0007669"/>
    <property type="project" value="TreeGrafter"/>
</dbReference>
<evidence type="ECO:0000259" key="2">
    <source>
        <dbReference type="SMART" id="SM00646"/>
    </source>
</evidence>
<reference evidence="4" key="2">
    <citation type="submission" date="2011-01" db="EMBL/GenBank/DDBJ databases">
        <title>The complete genome of Deinococcus maricopensis DSM 21211.</title>
        <authorList>
            <consortium name="US DOE Joint Genome Institute (JGI-PGF)"/>
            <person name="Lucas S."/>
            <person name="Copeland A."/>
            <person name="Lapidus A."/>
            <person name="Goodwin L."/>
            <person name="Pitluck S."/>
            <person name="Kyrpides N."/>
            <person name="Mavromatis K."/>
            <person name="Pagani I."/>
            <person name="Ivanova N."/>
            <person name="Ovchinnikova G."/>
            <person name="Zeytun A."/>
            <person name="Detter J.C."/>
            <person name="Han C."/>
            <person name="Land M."/>
            <person name="Hauser L."/>
            <person name="Markowitz V."/>
            <person name="Cheng J.-F."/>
            <person name="Hugenholtz P."/>
            <person name="Woyke T."/>
            <person name="Wu D."/>
            <person name="Pukall R."/>
            <person name="Gehrich-Schroeter G."/>
            <person name="Brambilla E."/>
            <person name="Klenk H.-P."/>
            <person name="Eisen J.A."/>
        </authorList>
    </citation>
    <scope>NUCLEOTIDE SEQUENCE [LARGE SCALE GENOMIC DNA]</scope>
    <source>
        <strain evidence="4">DSM 21211 / LMG 22137 / NRRL B-23946 / LB-34</strain>
    </source>
</reference>
<dbReference type="KEGG" id="dmr:Deima_1680"/>
<dbReference type="STRING" id="709986.Deima_1680"/>
<dbReference type="Gene3D" id="3.40.630.40">
    <property type="entry name" value="Zn-dependent exopeptidases"/>
    <property type="match status" value="1"/>
</dbReference>
<dbReference type="eggNOG" id="COG0860">
    <property type="taxonomic scope" value="Bacteria"/>
</dbReference>
<keyword evidence="1 3" id="KW-0378">Hydrolase</keyword>
<protein>
    <submittedName>
        <fullName evidence="3">Cell wall hydrolase/autolysin</fullName>
    </submittedName>
</protein>
<dbReference type="GO" id="GO:0009253">
    <property type="term" value="P:peptidoglycan catabolic process"/>
    <property type="evidence" value="ECO:0007669"/>
    <property type="project" value="InterPro"/>
</dbReference>
<dbReference type="PANTHER" id="PTHR30404:SF0">
    <property type="entry name" value="N-ACETYLMURAMOYL-L-ALANINE AMIDASE AMIC"/>
    <property type="match status" value="1"/>
</dbReference>
<dbReference type="InterPro" id="IPR050695">
    <property type="entry name" value="N-acetylmuramoyl_amidase_3"/>
</dbReference>
<dbReference type="HOGENOM" id="CLU_014322_4_0_0"/>
<dbReference type="Pfam" id="PF01520">
    <property type="entry name" value="Amidase_3"/>
    <property type="match status" value="1"/>
</dbReference>
<sequence>MDGGMASRWVTEKEVTLDVALRVRALLRARGVNVIMTRDRDTQLSVNKTTDLEARSRMAKADRVNAYVSIHVNAAGPTAQGIETYYFGRPLESRNRTLAVRENGGGTLGENLTRQATSTAQNLLGDLIAQAKIAFSKQLATRVQSHLIAATGAVNRGVQQEAFYVIRNPTTPAILIEIGFGSHPVEGAKLAQGAYRDRLADAIADGICDFLNVK</sequence>
<evidence type="ECO:0000313" key="4">
    <source>
        <dbReference type="Proteomes" id="UP000008635"/>
    </source>
</evidence>
<reference evidence="3 4" key="1">
    <citation type="journal article" date="2011" name="Stand. Genomic Sci.">
        <title>Complete genome sequence of Deinococcus maricopensis type strain (LB-34).</title>
        <authorList>
            <person name="Pukall R."/>
            <person name="Zeytun A."/>
            <person name="Lucas S."/>
            <person name="Lapidus A."/>
            <person name="Hammon N."/>
            <person name="Deshpande S."/>
            <person name="Nolan M."/>
            <person name="Cheng J.F."/>
            <person name="Pitluck S."/>
            <person name="Liolios K."/>
            <person name="Pagani I."/>
            <person name="Mikhailova N."/>
            <person name="Ivanova N."/>
            <person name="Mavromatis K."/>
            <person name="Pati A."/>
            <person name="Tapia R."/>
            <person name="Han C."/>
            <person name="Goodwin L."/>
            <person name="Chen A."/>
            <person name="Palaniappan K."/>
            <person name="Land M."/>
            <person name="Hauser L."/>
            <person name="Chang Y.J."/>
            <person name="Jeffries C.D."/>
            <person name="Brambilla E.M."/>
            <person name="Rohde M."/>
            <person name="Goker M."/>
            <person name="Detter J.C."/>
            <person name="Woyke T."/>
            <person name="Bristow J."/>
            <person name="Eisen J.A."/>
            <person name="Markowitz V."/>
            <person name="Hugenholtz P."/>
            <person name="Kyrpides N.C."/>
            <person name="Klenk H.P."/>
        </authorList>
    </citation>
    <scope>NUCLEOTIDE SEQUENCE [LARGE SCALE GENOMIC DNA]</scope>
    <source>
        <strain evidence="4">DSM 21211 / LMG 22137 / NRRL B-23946 / LB-34</strain>
    </source>
</reference>
<keyword evidence="4" id="KW-1185">Reference proteome</keyword>
<accession>E8U8E0</accession>
<dbReference type="Proteomes" id="UP000008635">
    <property type="component" value="Chromosome"/>
</dbReference>